<dbReference type="STRING" id="479434.Sthe_0005"/>
<dbReference type="Gene3D" id="1.20.120.530">
    <property type="entry name" value="GntR ligand-binding domain-like"/>
    <property type="match status" value="1"/>
</dbReference>
<dbReference type="InterPro" id="IPR000524">
    <property type="entry name" value="Tscrpt_reg_HTH_GntR"/>
</dbReference>
<dbReference type="Gene3D" id="1.10.10.10">
    <property type="entry name" value="Winged helix-like DNA-binding domain superfamily/Winged helix DNA-binding domain"/>
    <property type="match status" value="1"/>
</dbReference>
<evidence type="ECO:0000256" key="3">
    <source>
        <dbReference type="ARBA" id="ARBA00023163"/>
    </source>
</evidence>
<dbReference type="Proteomes" id="UP000002027">
    <property type="component" value="Chromosome 1"/>
</dbReference>
<keyword evidence="1" id="KW-0805">Transcription regulation</keyword>
<sequence>MVVYNQRDRHDGRADARAPGGAARSSERVSSAEVYQQLRQLILGGVYRPGERLVEENVAQRLGVSRTPVRQALTMLEAEGLVEIVRHRGATVCAFGIDDVWNLYDLRAVLEAHAAARAATRITDAELERMQELASQMERLSEEPRASRDEEARLLVQYNQEFHQIVIQASRNPHLDKLVRRTVEVPLVFKSFFWYGPHERAISNYYHRQILRALRERDATRAEIVMREHIYGGRDFVIQKLKEEMP</sequence>
<evidence type="ECO:0000256" key="2">
    <source>
        <dbReference type="ARBA" id="ARBA00023125"/>
    </source>
</evidence>
<dbReference type="OrthoDB" id="9781630at2"/>
<gene>
    <name evidence="6" type="ordered locus">Sthe_0005</name>
</gene>
<dbReference type="PANTHER" id="PTHR43537:SF24">
    <property type="entry name" value="GLUCONATE OPERON TRANSCRIPTIONAL REPRESSOR"/>
    <property type="match status" value="1"/>
</dbReference>
<dbReference type="Pfam" id="PF00392">
    <property type="entry name" value="GntR"/>
    <property type="match status" value="1"/>
</dbReference>
<evidence type="ECO:0000313" key="6">
    <source>
        <dbReference type="EMBL" id="ACZ37444.1"/>
    </source>
</evidence>
<protein>
    <submittedName>
        <fullName evidence="6">Transcriptional regulator, GntR family</fullName>
    </submittedName>
</protein>
<name>D1C5C8_SPHTD</name>
<evidence type="ECO:0000256" key="4">
    <source>
        <dbReference type="SAM" id="MobiDB-lite"/>
    </source>
</evidence>
<accession>D1C5C8</accession>
<dbReference type="InParanoid" id="D1C5C8"/>
<dbReference type="PROSITE" id="PS50949">
    <property type="entry name" value="HTH_GNTR"/>
    <property type="match status" value="1"/>
</dbReference>
<dbReference type="KEGG" id="sti:Sthe_0005"/>
<evidence type="ECO:0000259" key="5">
    <source>
        <dbReference type="PROSITE" id="PS50949"/>
    </source>
</evidence>
<organism evidence="6 7">
    <name type="scientific">Sphaerobacter thermophilus (strain ATCC 49802 / DSM 20745 / KCCM 41009 / NCIMB 13125 / S 6022)</name>
    <dbReference type="NCBI Taxonomy" id="479434"/>
    <lineage>
        <taxon>Bacteria</taxon>
        <taxon>Pseudomonadati</taxon>
        <taxon>Thermomicrobiota</taxon>
        <taxon>Thermomicrobia</taxon>
        <taxon>Sphaerobacterales</taxon>
        <taxon>Sphaerobacterineae</taxon>
        <taxon>Sphaerobacteraceae</taxon>
        <taxon>Sphaerobacter</taxon>
    </lineage>
</organism>
<dbReference type="eggNOG" id="COG1802">
    <property type="taxonomic scope" value="Bacteria"/>
</dbReference>
<dbReference type="PANTHER" id="PTHR43537">
    <property type="entry name" value="TRANSCRIPTIONAL REGULATOR, GNTR FAMILY"/>
    <property type="match status" value="1"/>
</dbReference>
<dbReference type="SUPFAM" id="SSF46785">
    <property type="entry name" value="Winged helix' DNA-binding domain"/>
    <property type="match status" value="1"/>
</dbReference>
<dbReference type="FunCoup" id="D1C5C8">
    <property type="interactions" value="72"/>
</dbReference>
<dbReference type="RefSeq" id="WP_012870493.1">
    <property type="nucleotide sequence ID" value="NC_013523.1"/>
</dbReference>
<feature type="compositionally biased region" description="Basic and acidic residues" evidence="4">
    <location>
        <begin position="1"/>
        <end position="16"/>
    </location>
</feature>
<dbReference type="InterPro" id="IPR036390">
    <property type="entry name" value="WH_DNA-bd_sf"/>
</dbReference>
<dbReference type="Pfam" id="PF07729">
    <property type="entry name" value="FCD"/>
    <property type="match status" value="1"/>
</dbReference>
<dbReference type="PRINTS" id="PR00035">
    <property type="entry name" value="HTHGNTR"/>
</dbReference>
<dbReference type="SUPFAM" id="SSF48008">
    <property type="entry name" value="GntR ligand-binding domain-like"/>
    <property type="match status" value="1"/>
</dbReference>
<feature type="compositionally biased region" description="Low complexity" evidence="4">
    <location>
        <begin position="17"/>
        <end position="28"/>
    </location>
</feature>
<evidence type="ECO:0000313" key="7">
    <source>
        <dbReference type="Proteomes" id="UP000002027"/>
    </source>
</evidence>
<dbReference type="InterPro" id="IPR008920">
    <property type="entry name" value="TF_FadR/GntR_C"/>
</dbReference>
<feature type="domain" description="HTH gntR-type" evidence="5">
    <location>
        <begin position="28"/>
        <end position="95"/>
    </location>
</feature>
<dbReference type="AlphaFoldDB" id="D1C5C8"/>
<keyword evidence="7" id="KW-1185">Reference proteome</keyword>
<keyword evidence="3" id="KW-0804">Transcription</keyword>
<reference evidence="7" key="1">
    <citation type="submission" date="2009-11" db="EMBL/GenBank/DDBJ databases">
        <title>The complete chromosome 1 of Sphaerobacter thermophilus DSM 20745.</title>
        <authorList>
            <person name="Lucas S."/>
            <person name="Copeland A."/>
            <person name="Lapidus A."/>
            <person name="Glavina del Rio T."/>
            <person name="Dalin E."/>
            <person name="Tice H."/>
            <person name="Bruce D."/>
            <person name="Goodwin L."/>
            <person name="Pitluck S."/>
            <person name="Kyrpides N."/>
            <person name="Mavromatis K."/>
            <person name="Ivanova N."/>
            <person name="Mikhailova N."/>
            <person name="LaButti K.M."/>
            <person name="Clum A."/>
            <person name="Sun H.I."/>
            <person name="Brettin T."/>
            <person name="Detter J.C."/>
            <person name="Han C."/>
            <person name="Larimer F."/>
            <person name="Land M."/>
            <person name="Hauser L."/>
            <person name="Markowitz V."/>
            <person name="Cheng J.F."/>
            <person name="Hugenholtz P."/>
            <person name="Woyke T."/>
            <person name="Wu D."/>
            <person name="Steenblock K."/>
            <person name="Schneider S."/>
            <person name="Pukall R."/>
            <person name="Goeker M."/>
            <person name="Klenk H.P."/>
            <person name="Eisen J.A."/>
        </authorList>
    </citation>
    <scope>NUCLEOTIDE SEQUENCE [LARGE SCALE GENOMIC DNA]</scope>
    <source>
        <strain evidence="7">ATCC 49802 / DSM 20745 / S 6022</strain>
    </source>
</reference>
<dbReference type="HOGENOM" id="CLU_017584_5_1_0"/>
<feature type="region of interest" description="Disordered" evidence="4">
    <location>
        <begin position="1"/>
        <end position="28"/>
    </location>
</feature>
<keyword evidence="2" id="KW-0238">DNA-binding</keyword>
<dbReference type="CDD" id="cd07377">
    <property type="entry name" value="WHTH_GntR"/>
    <property type="match status" value="1"/>
</dbReference>
<evidence type="ECO:0000256" key="1">
    <source>
        <dbReference type="ARBA" id="ARBA00023015"/>
    </source>
</evidence>
<dbReference type="EMBL" id="CP001823">
    <property type="protein sequence ID" value="ACZ37444.1"/>
    <property type="molecule type" value="Genomic_DNA"/>
</dbReference>
<dbReference type="GO" id="GO:0003700">
    <property type="term" value="F:DNA-binding transcription factor activity"/>
    <property type="evidence" value="ECO:0007669"/>
    <property type="project" value="InterPro"/>
</dbReference>
<dbReference type="InterPro" id="IPR011711">
    <property type="entry name" value="GntR_C"/>
</dbReference>
<proteinExistence type="predicted"/>
<dbReference type="SMART" id="SM00895">
    <property type="entry name" value="FCD"/>
    <property type="match status" value="1"/>
</dbReference>
<reference evidence="6 7" key="2">
    <citation type="journal article" date="2010" name="Stand. Genomic Sci.">
        <title>Complete genome sequence of Desulfohalobium retbaense type strain (HR(100)).</title>
        <authorList>
            <person name="Spring S."/>
            <person name="Nolan M."/>
            <person name="Lapidus A."/>
            <person name="Glavina Del Rio T."/>
            <person name="Copeland A."/>
            <person name="Tice H."/>
            <person name="Cheng J.F."/>
            <person name="Lucas S."/>
            <person name="Land M."/>
            <person name="Chen F."/>
            <person name="Bruce D."/>
            <person name="Goodwin L."/>
            <person name="Pitluck S."/>
            <person name="Ivanova N."/>
            <person name="Mavromatis K."/>
            <person name="Mikhailova N."/>
            <person name="Pati A."/>
            <person name="Chen A."/>
            <person name="Palaniappan K."/>
            <person name="Hauser L."/>
            <person name="Chang Y.J."/>
            <person name="Jeffries C.D."/>
            <person name="Munk C."/>
            <person name="Kiss H."/>
            <person name="Chain P."/>
            <person name="Han C."/>
            <person name="Brettin T."/>
            <person name="Detter J.C."/>
            <person name="Schuler E."/>
            <person name="Goker M."/>
            <person name="Rohde M."/>
            <person name="Bristow J."/>
            <person name="Eisen J.A."/>
            <person name="Markowitz V."/>
            <person name="Hugenholtz P."/>
            <person name="Kyrpides N.C."/>
            <person name="Klenk H.P."/>
        </authorList>
    </citation>
    <scope>NUCLEOTIDE SEQUENCE [LARGE SCALE GENOMIC DNA]</scope>
    <source>
        <strain evidence="7">ATCC 49802 / DSM 20745 / S 6022</strain>
    </source>
</reference>
<dbReference type="SMART" id="SM00345">
    <property type="entry name" value="HTH_GNTR"/>
    <property type="match status" value="1"/>
</dbReference>
<dbReference type="InterPro" id="IPR036388">
    <property type="entry name" value="WH-like_DNA-bd_sf"/>
</dbReference>
<dbReference type="GO" id="GO:0003677">
    <property type="term" value="F:DNA binding"/>
    <property type="evidence" value="ECO:0007669"/>
    <property type="project" value="UniProtKB-KW"/>
</dbReference>